<sequence length="290" mass="34260">MSMKTTHKVRLRSYAGIFSGNSFAQLLKYDDWDFINRQIIDYDIEKLGKRFETYFDYLSYIYRVLLKEYRCEYIYKNEIINELLLKQYGTKNTVVINEFKVGNSVADMVMFNGVSKAFEIKTELDSEKRLNGQLADYQRIFQESYIVTHESLIDKYAKLCDNSGIIAIQKKGRTYKLTEVRKAVIQTEIDSAVLMRSIRTYEYKNIIFNYFGTLPNVNGFEMYDACAVLMKQIPFTILHRLFIDELKKRKSNTNELKSFNKELRQLCLSMKIQPNDYSLLDEKLSRTIII</sequence>
<accession>A0A645B319</accession>
<evidence type="ECO:0008006" key="2">
    <source>
        <dbReference type="Google" id="ProtNLM"/>
    </source>
</evidence>
<reference evidence="1" key="1">
    <citation type="submission" date="2019-08" db="EMBL/GenBank/DDBJ databases">
        <authorList>
            <person name="Kucharzyk K."/>
            <person name="Murdoch R.W."/>
            <person name="Higgins S."/>
            <person name="Loffler F."/>
        </authorList>
    </citation>
    <scope>NUCLEOTIDE SEQUENCE</scope>
</reference>
<evidence type="ECO:0000313" key="1">
    <source>
        <dbReference type="EMBL" id="MPM59819.1"/>
    </source>
</evidence>
<comment type="caution">
    <text evidence="1">The sequence shown here is derived from an EMBL/GenBank/DDBJ whole genome shotgun (WGS) entry which is preliminary data.</text>
</comment>
<dbReference type="EMBL" id="VSSQ01017473">
    <property type="protein sequence ID" value="MPM59819.1"/>
    <property type="molecule type" value="Genomic_DNA"/>
</dbReference>
<organism evidence="1">
    <name type="scientific">bioreactor metagenome</name>
    <dbReference type="NCBI Taxonomy" id="1076179"/>
    <lineage>
        <taxon>unclassified sequences</taxon>
        <taxon>metagenomes</taxon>
        <taxon>ecological metagenomes</taxon>
    </lineage>
</organism>
<protein>
    <recommendedName>
        <fullName evidence="2">Sce7726 family protein</fullName>
    </recommendedName>
</protein>
<dbReference type="NCBIfam" id="NF033832">
    <property type="entry name" value="sce7726_fam"/>
    <property type="match status" value="1"/>
</dbReference>
<dbReference type="InterPro" id="IPR047729">
    <property type="entry name" value="Sce7726-like"/>
</dbReference>
<gene>
    <name evidence="1" type="ORF">SDC9_106665</name>
</gene>
<name>A0A645B319_9ZZZZ</name>
<dbReference type="AlphaFoldDB" id="A0A645B319"/>
<proteinExistence type="predicted"/>